<sequence length="270" mass="29717">MLRLEHVTKSFAGTRAVSDVSLELTPGRVLALVGPNGAGKSTTLRMACGLVTPDRGSVSFDGVPIGSMGGRLYRHLSAVLEDSSLAYMSLRGWANLEYQGALYGLTRRRTRERSAAMLDRLDLRRHMDKRVGDWSRGTQQKLALVTALLPGPQVLLLDESTLGLDVVAKRDFLAEVRRLADRGMAVLMTSHQSEVIEGFADDIALLEHGTVRWAGDYATFMDRFAGGDATPGALERALLRLFDDGADKEERRERGESPEREEATTWNRGD</sequence>
<evidence type="ECO:0000256" key="2">
    <source>
        <dbReference type="ARBA" id="ARBA00005417"/>
    </source>
</evidence>
<comment type="subcellular location">
    <subcellularLocation>
        <location evidence="1">Cell membrane</location>
        <topology evidence="1">Peripheral membrane protein</topology>
    </subcellularLocation>
</comment>
<evidence type="ECO:0000256" key="7">
    <source>
        <dbReference type="SAM" id="MobiDB-lite"/>
    </source>
</evidence>
<feature type="domain" description="ABC transporter" evidence="8">
    <location>
        <begin position="2"/>
        <end position="233"/>
    </location>
</feature>
<evidence type="ECO:0000256" key="4">
    <source>
        <dbReference type="ARBA" id="ARBA00022741"/>
    </source>
</evidence>
<dbReference type="InterPro" id="IPR003593">
    <property type="entry name" value="AAA+_ATPase"/>
</dbReference>
<dbReference type="PANTHER" id="PTHR42711:SF5">
    <property type="entry name" value="ABC TRANSPORTER ATP-BINDING PROTEIN NATA"/>
    <property type="match status" value="1"/>
</dbReference>
<evidence type="ECO:0000313" key="9">
    <source>
        <dbReference type="EMBL" id="MBW3082723.1"/>
    </source>
</evidence>
<keyword evidence="4" id="KW-0547">Nucleotide-binding</keyword>
<evidence type="ECO:0000256" key="1">
    <source>
        <dbReference type="ARBA" id="ARBA00004202"/>
    </source>
</evidence>
<evidence type="ECO:0000313" key="10">
    <source>
        <dbReference type="Proteomes" id="UP000812844"/>
    </source>
</evidence>
<dbReference type="GO" id="GO:0005524">
    <property type="term" value="F:ATP binding"/>
    <property type="evidence" value="ECO:0007669"/>
    <property type="project" value="UniProtKB-KW"/>
</dbReference>
<keyword evidence="3" id="KW-0813">Transport</keyword>
<feature type="region of interest" description="Disordered" evidence="7">
    <location>
        <begin position="247"/>
        <end position="270"/>
    </location>
</feature>
<dbReference type="Pfam" id="PF00005">
    <property type="entry name" value="ABC_tran"/>
    <property type="match status" value="1"/>
</dbReference>
<dbReference type="CDD" id="cd03230">
    <property type="entry name" value="ABC_DR_subfamily_A"/>
    <property type="match status" value="1"/>
</dbReference>
<keyword evidence="5 9" id="KW-0067">ATP-binding</keyword>
<evidence type="ECO:0000256" key="6">
    <source>
        <dbReference type="ARBA" id="ARBA00023251"/>
    </source>
</evidence>
<reference evidence="9 10" key="1">
    <citation type="submission" date="2021-05" db="EMBL/GenBank/DDBJ databases">
        <title>Phylogenetic classification of ten novel species belonging to the genus Bifidobacterium comprising B. colchicus sp. nov., B. abeli sp. nov., B. bicoloris sp. nov., B. guerezis sp. nov., B. rosaliae sp. nov., B. santillanensis sp. nov., B. argentati sp. nov., B. amazzoni sp. nov., B. pluviali sp. nov., and B. pinnaculum sp. nov.</title>
        <authorList>
            <person name="Lugli G.A."/>
            <person name="Ruiz Garcia L."/>
            <person name="Margolles A."/>
            <person name="Ventura M."/>
        </authorList>
    </citation>
    <scope>NUCLEOTIDE SEQUENCE [LARGE SCALE GENOMIC DNA]</scope>
    <source>
        <strain evidence="9 10">6T3</strain>
    </source>
</reference>
<dbReference type="PANTHER" id="PTHR42711">
    <property type="entry name" value="ABC TRANSPORTER ATP-BINDING PROTEIN"/>
    <property type="match status" value="1"/>
</dbReference>
<comment type="caution">
    <text evidence="9">The sequence shown here is derived from an EMBL/GenBank/DDBJ whole genome shotgun (WGS) entry which is preliminary data.</text>
</comment>
<protein>
    <submittedName>
        <fullName evidence="9">ABC transporter ATP-binding protein</fullName>
    </submittedName>
</protein>
<dbReference type="SMART" id="SM00382">
    <property type="entry name" value="AAA"/>
    <property type="match status" value="1"/>
</dbReference>
<comment type="similarity">
    <text evidence="2">Belongs to the ABC transporter superfamily.</text>
</comment>
<dbReference type="Proteomes" id="UP000812844">
    <property type="component" value="Unassembled WGS sequence"/>
</dbReference>
<gene>
    <name evidence="9" type="ORF">KIH73_04925</name>
</gene>
<dbReference type="InterPro" id="IPR003439">
    <property type="entry name" value="ABC_transporter-like_ATP-bd"/>
</dbReference>
<organism evidence="9 10">
    <name type="scientific">Bifidobacterium phasiani</name>
    <dbReference type="NCBI Taxonomy" id="2834431"/>
    <lineage>
        <taxon>Bacteria</taxon>
        <taxon>Bacillati</taxon>
        <taxon>Actinomycetota</taxon>
        <taxon>Actinomycetes</taxon>
        <taxon>Bifidobacteriales</taxon>
        <taxon>Bifidobacteriaceae</taxon>
        <taxon>Bifidobacterium</taxon>
    </lineage>
</organism>
<evidence type="ECO:0000256" key="3">
    <source>
        <dbReference type="ARBA" id="ARBA00022448"/>
    </source>
</evidence>
<evidence type="ECO:0000259" key="8">
    <source>
        <dbReference type="PROSITE" id="PS50893"/>
    </source>
</evidence>
<dbReference type="RefSeq" id="WP_219081157.1">
    <property type="nucleotide sequence ID" value="NZ_JAHBBD010000008.1"/>
</dbReference>
<accession>A0ABS6W896</accession>
<dbReference type="InterPro" id="IPR050763">
    <property type="entry name" value="ABC_transporter_ATP-binding"/>
</dbReference>
<name>A0ABS6W896_9BIFI</name>
<dbReference type="PROSITE" id="PS50893">
    <property type="entry name" value="ABC_TRANSPORTER_2"/>
    <property type="match status" value="1"/>
</dbReference>
<proteinExistence type="inferred from homology"/>
<dbReference type="EMBL" id="JAHBBD010000008">
    <property type="protein sequence ID" value="MBW3082723.1"/>
    <property type="molecule type" value="Genomic_DNA"/>
</dbReference>
<keyword evidence="10" id="KW-1185">Reference proteome</keyword>
<evidence type="ECO:0000256" key="5">
    <source>
        <dbReference type="ARBA" id="ARBA00022840"/>
    </source>
</evidence>
<keyword evidence="6" id="KW-0046">Antibiotic resistance</keyword>